<accession>A0AC35U0N4</accession>
<name>A0AC35U0N4_9BILA</name>
<protein>
    <submittedName>
        <fullName evidence="2">Structure-specific endonuclease subunit SLX1 homolog</fullName>
    </submittedName>
</protein>
<evidence type="ECO:0000313" key="2">
    <source>
        <dbReference type="WBParaSite" id="RSKR_0000608200.1"/>
    </source>
</evidence>
<dbReference type="WBParaSite" id="RSKR_0000608200.1">
    <property type="protein sequence ID" value="RSKR_0000608200.1"/>
    <property type="gene ID" value="RSKR_0000608200"/>
</dbReference>
<reference evidence="2" key="1">
    <citation type="submission" date="2016-11" db="UniProtKB">
        <authorList>
            <consortium name="WormBaseParasite"/>
        </authorList>
    </citation>
    <scope>IDENTIFICATION</scope>
    <source>
        <strain evidence="2">KR3021</strain>
    </source>
</reference>
<organism evidence="1 2">
    <name type="scientific">Rhabditophanes sp. KR3021</name>
    <dbReference type="NCBI Taxonomy" id="114890"/>
    <lineage>
        <taxon>Eukaryota</taxon>
        <taxon>Metazoa</taxon>
        <taxon>Ecdysozoa</taxon>
        <taxon>Nematoda</taxon>
        <taxon>Chromadorea</taxon>
        <taxon>Rhabditida</taxon>
        <taxon>Tylenchina</taxon>
        <taxon>Panagrolaimomorpha</taxon>
        <taxon>Strongyloidoidea</taxon>
        <taxon>Alloionematidae</taxon>
        <taxon>Rhabditophanes</taxon>
    </lineage>
</organism>
<sequence>MLLSQMPILDEAAVKRKKKKFGAKSIVEQFHGSYCLVSLSELRNYKNKCYIGYTVDPNNRIRQHNGGKEAGGAKKTSGRGPWNMVCIVHGFPNSCFALHFEWAWQNPHKSRRLKDLNIKQTKEETHFQFKIRVCMNLLNSEPWSGLCLTFRWLLPQYKLEFPSPFLPSHVKEAFGLVELKKISVSQDPSLYQNIGSCYICKKEINATETLARCVERSKCGAKFHIICLADSILAGDPNVLIPVKGKCPKCRCSFMWGDIIKDTHHLVKMESLKPSMEDGSKKIIVD</sequence>
<dbReference type="Proteomes" id="UP000095286">
    <property type="component" value="Unplaced"/>
</dbReference>
<proteinExistence type="predicted"/>
<evidence type="ECO:0000313" key="1">
    <source>
        <dbReference type="Proteomes" id="UP000095286"/>
    </source>
</evidence>